<dbReference type="RefSeq" id="WP_390299778.1">
    <property type="nucleotide sequence ID" value="NZ_JBHSFU010000015.1"/>
</dbReference>
<dbReference type="InterPro" id="IPR007061">
    <property type="entry name" value="MST-like"/>
</dbReference>
<sequence>MIDYRISPTRGFSEKIGELVSMLEHTRAVTISEIEHLRQEELDFLPDESANSIGGLLSHIASIEFVHQIISLEKRDPTESELQKWTDSLELGNNARTNIKCKSIEYYLNELKTVREDTLSLLQEKEDSWLFEENKWDNGVPFNNYYLWFHVMEDEINHRGQIRVIKRQMNR</sequence>
<name>A0ABV9DP68_9BACI</name>
<dbReference type="SUPFAM" id="SSF109854">
    <property type="entry name" value="DinB/YfiT-like putative metalloenzymes"/>
    <property type="match status" value="1"/>
</dbReference>
<reference evidence="2" key="1">
    <citation type="journal article" date="2019" name="Int. J. Syst. Evol. Microbiol.">
        <title>The Global Catalogue of Microorganisms (GCM) 10K type strain sequencing project: providing services to taxonomists for standard genome sequencing and annotation.</title>
        <authorList>
            <consortium name="The Broad Institute Genomics Platform"/>
            <consortium name="The Broad Institute Genome Sequencing Center for Infectious Disease"/>
            <person name="Wu L."/>
            <person name="Ma J."/>
        </authorList>
    </citation>
    <scope>NUCLEOTIDE SEQUENCE [LARGE SCALE GENOMIC DNA]</scope>
    <source>
        <strain evidence="2">CGMCC 4.7426</strain>
    </source>
</reference>
<evidence type="ECO:0000313" key="1">
    <source>
        <dbReference type="EMBL" id="MFC4560169.1"/>
    </source>
</evidence>
<comment type="caution">
    <text evidence="1">The sequence shown here is derived from an EMBL/GenBank/DDBJ whole genome shotgun (WGS) entry which is preliminary data.</text>
</comment>
<dbReference type="Gene3D" id="1.20.120.450">
    <property type="entry name" value="dinb family like domain"/>
    <property type="match status" value="1"/>
</dbReference>
<dbReference type="InterPro" id="IPR034660">
    <property type="entry name" value="DinB/YfiT-like"/>
</dbReference>
<organism evidence="1 2">
    <name type="scientific">Virgibacillus kekensis</name>
    <dbReference type="NCBI Taxonomy" id="202261"/>
    <lineage>
        <taxon>Bacteria</taxon>
        <taxon>Bacillati</taxon>
        <taxon>Bacillota</taxon>
        <taxon>Bacilli</taxon>
        <taxon>Bacillales</taxon>
        <taxon>Bacillaceae</taxon>
        <taxon>Virgibacillus</taxon>
    </lineage>
</organism>
<keyword evidence="2" id="KW-1185">Reference proteome</keyword>
<proteinExistence type="predicted"/>
<evidence type="ECO:0000313" key="2">
    <source>
        <dbReference type="Proteomes" id="UP001595989"/>
    </source>
</evidence>
<dbReference type="EMBL" id="JBHSFU010000015">
    <property type="protein sequence ID" value="MFC4560169.1"/>
    <property type="molecule type" value="Genomic_DNA"/>
</dbReference>
<dbReference type="Pfam" id="PF04978">
    <property type="entry name" value="MST"/>
    <property type="match status" value="1"/>
</dbReference>
<protein>
    <submittedName>
        <fullName evidence="1">DinB family protein</fullName>
    </submittedName>
</protein>
<dbReference type="Proteomes" id="UP001595989">
    <property type="component" value="Unassembled WGS sequence"/>
</dbReference>
<accession>A0ABV9DP68</accession>
<gene>
    <name evidence="1" type="ORF">ACFO3D_18590</name>
</gene>